<reference evidence="3" key="1">
    <citation type="journal article" date="2013" name="Nature">
        <title>Draft genome of the wheat A-genome progenitor Triticum urartu.</title>
        <authorList>
            <person name="Ling H.Q."/>
            <person name="Zhao S."/>
            <person name="Liu D."/>
            <person name="Wang J."/>
            <person name="Sun H."/>
            <person name="Zhang C."/>
            <person name="Fan H."/>
            <person name="Li D."/>
            <person name="Dong L."/>
            <person name="Tao Y."/>
            <person name="Gao C."/>
            <person name="Wu H."/>
            <person name="Li Y."/>
            <person name="Cui Y."/>
            <person name="Guo X."/>
            <person name="Zheng S."/>
            <person name="Wang B."/>
            <person name="Yu K."/>
            <person name="Liang Q."/>
            <person name="Yang W."/>
            <person name="Lou X."/>
            <person name="Chen J."/>
            <person name="Feng M."/>
            <person name="Jian J."/>
            <person name="Zhang X."/>
            <person name="Luo G."/>
            <person name="Jiang Y."/>
            <person name="Liu J."/>
            <person name="Wang Z."/>
            <person name="Sha Y."/>
            <person name="Zhang B."/>
            <person name="Wu H."/>
            <person name="Tang D."/>
            <person name="Shen Q."/>
            <person name="Xue P."/>
            <person name="Zou S."/>
            <person name="Wang X."/>
            <person name="Liu X."/>
            <person name="Wang F."/>
            <person name="Yang Y."/>
            <person name="An X."/>
            <person name="Dong Z."/>
            <person name="Zhang K."/>
            <person name="Zhang X."/>
            <person name="Luo M.C."/>
            <person name="Dvorak J."/>
            <person name="Tong Y."/>
            <person name="Wang J."/>
            <person name="Yang H."/>
            <person name="Li Z."/>
            <person name="Wang D."/>
            <person name="Zhang A."/>
            <person name="Wang J."/>
        </authorList>
    </citation>
    <scope>NUCLEOTIDE SEQUENCE</scope>
    <source>
        <strain evidence="3">cv. G1812</strain>
    </source>
</reference>
<dbReference type="Gramene" id="TuG1812G0100001872.01.T01">
    <property type="protein sequence ID" value="TuG1812G0100001872.01.T01.cds433680"/>
    <property type="gene ID" value="TuG1812G0100001872.01"/>
</dbReference>
<accession>A0A8R7JYI4</accession>
<evidence type="ECO:0000256" key="1">
    <source>
        <dbReference type="SAM" id="MobiDB-lite"/>
    </source>
</evidence>
<dbReference type="Proteomes" id="UP000015106">
    <property type="component" value="Chromosome 1"/>
</dbReference>
<sequence length="107" mass="11438">TIPSTPHSSLAPLHSVSIWIGAGNRRPGASSFAARRLCRRRTEDHLAGAYLPLDLDRHPSQSPVPALATTPPSPRHLDLVSSPPRVVPSLLLTGSTEPRRPCTPATN</sequence>
<dbReference type="EnsemblPlants" id="TuG1812G0100001872.01.T01">
    <property type="protein sequence ID" value="TuG1812G0100001872.01.T01.cds433680"/>
    <property type="gene ID" value="TuG1812G0100001872.01"/>
</dbReference>
<organism evidence="2 3">
    <name type="scientific">Triticum urartu</name>
    <name type="common">Red wild einkorn</name>
    <name type="synonym">Crithodium urartu</name>
    <dbReference type="NCBI Taxonomy" id="4572"/>
    <lineage>
        <taxon>Eukaryota</taxon>
        <taxon>Viridiplantae</taxon>
        <taxon>Streptophyta</taxon>
        <taxon>Embryophyta</taxon>
        <taxon>Tracheophyta</taxon>
        <taxon>Spermatophyta</taxon>
        <taxon>Magnoliopsida</taxon>
        <taxon>Liliopsida</taxon>
        <taxon>Poales</taxon>
        <taxon>Poaceae</taxon>
        <taxon>BOP clade</taxon>
        <taxon>Pooideae</taxon>
        <taxon>Triticodae</taxon>
        <taxon>Triticeae</taxon>
        <taxon>Triticinae</taxon>
        <taxon>Triticum</taxon>
    </lineage>
</organism>
<dbReference type="AlphaFoldDB" id="A0A8R7JYI4"/>
<reference evidence="2" key="2">
    <citation type="submission" date="2018-03" db="EMBL/GenBank/DDBJ databases">
        <title>The Triticum urartu genome reveals the dynamic nature of wheat genome evolution.</title>
        <authorList>
            <person name="Ling H."/>
            <person name="Ma B."/>
            <person name="Shi X."/>
            <person name="Liu H."/>
            <person name="Dong L."/>
            <person name="Sun H."/>
            <person name="Cao Y."/>
            <person name="Gao Q."/>
            <person name="Zheng S."/>
            <person name="Li Y."/>
            <person name="Yu Y."/>
            <person name="Du H."/>
            <person name="Qi M."/>
            <person name="Li Y."/>
            <person name="Yu H."/>
            <person name="Cui Y."/>
            <person name="Wang N."/>
            <person name="Chen C."/>
            <person name="Wu H."/>
            <person name="Zhao Y."/>
            <person name="Zhang J."/>
            <person name="Li Y."/>
            <person name="Zhou W."/>
            <person name="Zhang B."/>
            <person name="Hu W."/>
            <person name="Eijk M."/>
            <person name="Tang J."/>
            <person name="Witsenboer H."/>
            <person name="Zhao S."/>
            <person name="Li Z."/>
            <person name="Zhang A."/>
            <person name="Wang D."/>
            <person name="Liang C."/>
        </authorList>
    </citation>
    <scope>NUCLEOTIDE SEQUENCE [LARGE SCALE GENOMIC DNA]</scope>
    <source>
        <strain evidence="2">cv. G1812</strain>
    </source>
</reference>
<protein>
    <submittedName>
        <fullName evidence="2">Uncharacterized protein</fullName>
    </submittedName>
</protein>
<name>A0A8R7JYI4_TRIUA</name>
<proteinExistence type="predicted"/>
<reference evidence="2" key="3">
    <citation type="submission" date="2022-06" db="UniProtKB">
        <authorList>
            <consortium name="EnsemblPlants"/>
        </authorList>
    </citation>
    <scope>IDENTIFICATION</scope>
</reference>
<feature type="region of interest" description="Disordered" evidence="1">
    <location>
        <begin position="53"/>
        <end position="107"/>
    </location>
</feature>
<evidence type="ECO:0000313" key="2">
    <source>
        <dbReference type="EnsemblPlants" id="TuG1812G0100001872.01.T01.cds433680"/>
    </source>
</evidence>
<evidence type="ECO:0000313" key="3">
    <source>
        <dbReference type="Proteomes" id="UP000015106"/>
    </source>
</evidence>
<keyword evidence="3" id="KW-1185">Reference proteome</keyword>